<protein>
    <recommendedName>
        <fullName evidence="3">Cyclase family protein</fullName>
    </recommendedName>
</protein>
<dbReference type="Pfam" id="PF04199">
    <property type="entry name" value="Cyclase"/>
    <property type="match status" value="1"/>
</dbReference>
<evidence type="ECO:0008006" key="3">
    <source>
        <dbReference type="Google" id="ProtNLM"/>
    </source>
</evidence>
<evidence type="ECO:0000313" key="2">
    <source>
        <dbReference type="Proteomes" id="UP000635606"/>
    </source>
</evidence>
<dbReference type="PANTHER" id="PTHR31118">
    <property type="entry name" value="CYCLASE-LIKE PROTEIN 2"/>
    <property type="match status" value="1"/>
</dbReference>
<dbReference type="GO" id="GO:0019441">
    <property type="term" value="P:L-tryptophan catabolic process to kynurenine"/>
    <property type="evidence" value="ECO:0007669"/>
    <property type="project" value="InterPro"/>
</dbReference>
<accession>A0A8J4EG16</accession>
<comment type="caution">
    <text evidence="1">The sequence shown here is derived from an EMBL/GenBank/DDBJ whole genome shotgun (WGS) entry which is preliminary data.</text>
</comment>
<dbReference type="AlphaFoldDB" id="A0A8J4EG16"/>
<gene>
    <name evidence="1" type="ORF">Voc01_055940</name>
</gene>
<sequence length="262" mass="28400">MSVVPALARDLMNCRIVDLSCDVSVHEKGPFETRMDVVEAADGARILCERMIGHIVPGAEGRLHAGDFPDSAFLRHEMVSASTHAGSHIDAPGHYGPPHDGSRGHINDAPLEAFVGPGVMLDVTGIPGWRVEARHIKAAVEAAEVTDLAGSIVLIHTERDKAIAADVIETLVDRGVRVIGTDADGFDGSFERIIRRFLETGDRATLWPAHFIGRRLPYYQIERMRNLHELPATGYVVMALPVLIEGATAAWTRAIAFVPPSP</sequence>
<dbReference type="InterPro" id="IPR037175">
    <property type="entry name" value="KFase_sf"/>
</dbReference>
<dbReference type="SUPFAM" id="SSF102198">
    <property type="entry name" value="Putative cyclase"/>
    <property type="match status" value="1"/>
</dbReference>
<dbReference type="Proteomes" id="UP000635606">
    <property type="component" value="Unassembled WGS sequence"/>
</dbReference>
<name>A0A8J4EG16_9ACTN</name>
<keyword evidence="2" id="KW-1185">Reference proteome</keyword>
<dbReference type="RefSeq" id="WP_203930573.1">
    <property type="nucleotide sequence ID" value="NZ_BOPH01000082.1"/>
</dbReference>
<dbReference type="InterPro" id="IPR007325">
    <property type="entry name" value="KFase/CYL"/>
</dbReference>
<dbReference type="PANTHER" id="PTHR31118:SF12">
    <property type="entry name" value="CYCLASE-LIKE PROTEIN 2"/>
    <property type="match status" value="1"/>
</dbReference>
<dbReference type="Gene3D" id="3.50.30.50">
    <property type="entry name" value="Putative cyclase"/>
    <property type="match status" value="1"/>
</dbReference>
<organism evidence="1 2">
    <name type="scientific">Virgisporangium ochraceum</name>
    <dbReference type="NCBI Taxonomy" id="65505"/>
    <lineage>
        <taxon>Bacteria</taxon>
        <taxon>Bacillati</taxon>
        <taxon>Actinomycetota</taxon>
        <taxon>Actinomycetes</taxon>
        <taxon>Micromonosporales</taxon>
        <taxon>Micromonosporaceae</taxon>
        <taxon>Virgisporangium</taxon>
    </lineage>
</organism>
<dbReference type="EMBL" id="BOPH01000082">
    <property type="protein sequence ID" value="GIJ70677.1"/>
    <property type="molecule type" value="Genomic_DNA"/>
</dbReference>
<reference evidence="1" key="1">
    <citation type="submission" date="2021-01" db="EMBL/GenBank/DDBJ databases">
        <title>Whole genome shotgun sequence of Virgisporangium ochraceum NBRC 16418.</title>
        <authorList>
            <person name="Komaki H."/>
            <person name="Tamura T."/>
        </authorList>
    </citation>
    <scope>NUCLEOTIDE SEQUENCE</scope>
    <source>
        <strain evidence="1">NBRC 16418</strain>
    </source>
</reference>
<proteinExistence type="predicted"/>
<dbReference type="GO" id="GO:0004061">
    <property type="term" value="F:arylformamidase activity"/>
    <property type="evidence" value="ECO:0007669"/>
    <property type="project" value="InterPro"/>
</dbReference>
<evidence type="ECO:0000313" key="1">
    <source>
        <dbReference type="EMBL" id="GIJ70677.1"/>
    </source>
</evidence>